<dbReference type="Gene3D" id="1.10.472.80">
    <property type="entry name" value="Ypt/Rab-GAP domain of gyp1p, domain 3"/>
    <property type="match status" value="1"/>
</dbReference>
<feature type="domain" description="Rab-GAP TBC" evidence="10">
    <location>
        <begin position="277"/>
        <end position="482"/>
    </location>
</feature>
<dbReference type="OrthoDB" id="913929at2759"/>
<comment type="catalytic activity">
    <reaction evidence="7">
        <text>all-trans-zeaxanthin + 2 O2 = 4,9-dimethyldodeca-2,4,6,8,10-pentaenedial + 2 (3R)-hydroxy-beta-ionone</text>
        <dbReference type="Rhea" id="RHEA:26393"/>
        <dbReference type="ChEBI" id="CHEBI:15379"/>
        <dbReference type="ChEBI" id="CHEBI:27547"/>
        <dbReference type="ChEBI" id="CHEBI:53171"/>
        <dbReference type="ChEBI" id="CHEBI:53173"/>
        <dbReference type="EC" id="1.14.99.n4"/>
    </reaction>
</comment>
<dbReference type="EC" id="1.14.99.n4" evidence="6"/>
<dbReference type="Pfam" id="PF00566">
    <property type="entry name" value="RabGAP-TBC"/>
    <property type="match status" value="1"/>
</dbReference>
<keyword evidence="4" id="KW-0560">Oxidoreductase</keyword>
<dbReference type="SMART" id="SM00164">
    <property type="entry name" value="TBC"/>
    <property type="match status" value="1"/>
</dbReference>
<reference evidence="11 12" key="1">
    <citation type="journal article" date="2015" name="Proc. Natl. Acad. Sci. U.S.A.">
        <title>The resurrection genome of Boea hygrometrica: A blueprint for survival of dehydration.</title>
        <authorList>
            <person name="Xiao L."/>
            <person name="Yang G."/>
            <person name="Zhang L."/>
            <person name="Yang X."/>
            <person name="Zhao S."/>
            <person name="Ji Z."/>
            <person name="Zhou Q."/>
            <person name="Hu M."/>
            <person name="Wang Y."/>
            <person name="Chen M."/>
            <person name="Xu Y."/>
            <person name="Jin H."/>
            <person name="Xiao X."/>
            <person name="Hu G."/>
            <person name="Bao F."/>
            <person name="Hu Y."/>
            <person name="Wan P."/>
            <person name="Li L."/>
            <person name="Deng X."/>
            <person name="Kuang T."/>
            <person name="Xiang C."/>
            <person name="Zhu J.K."/>
            <person name="Oliver M.J."/>
            <person name="He Y."/>
        </authorList>
    </citation>
    <scope>NUCLEOTIDE SEQUENCE [LARGE SCALE GENOMIC DNA]</scope>
    <source>
        <strain evidence="12">cv. XS01</strain>
    </source>
</reference>
<gene>
    <name evidence="11" type="ORF">F511_04589</name>
</gene>
<dbReference type="InterPro" id="IPR035969">
    <property type="entry name" value="Rab-GAP_TBC_sf"/>
</dbReference>
<name>A0A2Z7B269_9LAMI</name>
<dbReference type="SUPFAM" id="SSF52029">
    <property type="entry name" value="GroEL apical domain-like"/>
    <property type="match status" value="1"/>
</dbReference>
<dbReference type="InterPro" id="IPR027409">
    <property type="entry name" value="GroEL-like_apical_dom_sf"/>
</dbReference>
<dbReference type="PANTHER" id="PTHR10543:SF89">
    <property type="entry name" value="CAROTENOID 9,10(9',10')-CLEAVAGE DIOXYGENASE 1"/>
    <property type="match status" value="1"/>
</dbReference>
<keyword evidence="5 8" id="KW-0408">Iron</keyword>
<dbReference type="GO" id="GO:0016121">
    <property type="term" value="P:carotene catabolic process"/>
    <property type="evidence" value="ECO:0007669"/>
    <property type="project" value="TreeGrafter"/>
</dbReference>
<evidence type="ECO:0000256" key="5">
    <source>
        <dbReference type="ARBA" id="ARBA00023004"/>
    </source>
</evidence>
<dbReference type="Gene3D" id="3.50.7.10">
    <property type="entry name" value="GroEL"/>
    <property type="match status" value="1"/>
</dbReference>
<organism evidence="11 12">
    <name type="scientific">Dorcoceras hygrometricum</name>
    <dbReference type="NCBI Taxonomy" id="472368"/>
    <lineage>
        <taxon>Eukaryota</taxon>
        <taxon>Viridiplantae</taxon>
        <taxon>Streptophyta</taxon>
        <taxon>Embryophyta</taxon>
        <taxon>Tracheophyta</taxon>
        <taxon>Spermatophyta</taxon>
        <taxon>Magnoliopsida</taxon>
        <taxon>eudicotyledons</taxon>
        <taxon>Gunneridae</taxon>
        <taxon>Pentapetalae</taxon>
        <taxon>asterids</taxon>
        <taxon>lamiids</taxon>
        <taxon>Lamiales</taxon>
        <taxon>Gesneriaceae</taxon>
        <taxon>Didymocarpoideae</taxon>
        <taxon>Trichosporeae</taxon>
        <taxon>Loxocarpinae</taxon>
        <taxon>Dorcoceras</taxon>
    </lineage>
</organism>
<evidence type="ECO:0000256" key="6">
    <source>
        <dbReference type="ARBA" id="ARBA00039084"/>
    </source>
</evidence>
<proteinExistence type="inferred from homology"/>
<evidence type="ECO:0000256" key="9">
    <source>
        <dbReference type="SAM" id="MobiDB-lite"/>
    </source>
</evidence>
<comment type="similarity">
    <text evidence="1">Belongs to the carotenoid oxygenase family.</text>
</comment>
<dbReference type="AlphaFoldDB" id="A0A2Z7B269"/>
<dbReference type="GO" id="GO:0046872">
    <property type="term" value="F:metal ion binding"/>
    <property type="evidence" value="ECO:0007669"/>
    <property type="project" value="UniProtKB-KW"/>
</dbReference>
<dbReference type="Gene3D" id="3.30.559.10">
    <property type="entry name" value="Chloramphenicol acetyltransferase-like domain"/>
    <property type="match status" value="1"/>
</dbReference>
<evidence type="ECO:0000313" key="12">
    <source>
        <dbReference type="Proteomes" id="UP000250235"/>
    </source>
</evidence>
<feature type="binding site" evidence="8">
    <location>
        <position position="768"/>
    </location>
    <ligand>
        <name>Fe cation</name>
        <dbReference type="ChEBI" id="CHEBI:24875"/>
        <note>catalytic</note>
    </ligand>
</feature>
<evidence type="ECO:0000256" key="8">
    <source>
        <dbReference type="PIRSR" id="PIRSR604294-1"/>
    </source>
</evidence>
<dbReference type="SUPFAM" id="SSF47923">
    <property type="entry name" value="Ypt/Rab-GAP domain of gyp1p"/>
    <property type="match status" value="1"/>
</dbReference>
<keyword evidence="12" id="KW-1185">Reference proteome</keyword>
<evidence type="ECO:0000256" key="2">
    <source>
        <dbReference type="ARBA" id="ARBA00022723"/>
    </source>
</evidence>
<dbReference type="InterPro" id="IPR004294">
    <property type="entry name" value="Carotenoid_Oase"/>
</dbReference>
<comment type="cofactor">
    <cofactor evidence="8">
        <name>Fe(2+)</name>
        <dbReference type="ChEBI" id="CHEBI:29033"/>
    </cofactor>
    <text evidence="8">Binds 1 Fe(2+) ion per subunit.</text>
</comment>
<dbReference type="GO" id="GO:0010436">
    <property type="term" value="F:carotenoid dioxygenase activity"/>
    <property type="evidence" value="ECO:0007669"/>
    <property type="project" value="TreeGrafter"/>
</dbReference>
<accession>A0A2Z7B269</accession>
<dbReference type="Proteomes" id="UP000250235">
    <property type="component" value="Unassembled WGS sequence"/>
</dbReference>
<dbReference type="InterPro" id="IPR023213">
    <property type="entry name" value="CAT-like_dom_sf"/>
</dbReference>
<evidence type="ECO:0000259" key="10">
    <source>
        <dbReference type="PROSITE" id="PS50086"/>
    </source>
</evidence>
<feature type="region of interest" description="Disordered" evidence="9">
    <location>
        <begin position="611"/>
        <end position="634"/>
    </location>
</feature>
<dbReference type="GO" id="GO:0009570">
    <property type="term" value="C:chloroplast stroma"/>
    <property type="evidence" value="ECO:0007669"/>
    <property type="project" value="TreeGrafter"/>
</dbReference>
<dbReference type="PROSITE" id="PS50086">
    <property type="entry name" value="TBC_RABGAP"/>
    <property type="match status" value="1"/>
</dbReference>
<evidence type="ECO:0000256" key="4">
    <source>
        <dbReference type="ARBA" id="ARBA00023002"/>
    </source>
</evidence>
<evidence type="ECO:0000256" key="7">
    <source>
        <dbReference type="ARBA" id="ARBA00048709"/>
    </source>
</evidence>
<keyword evidence="3" id="KW-0223">Dioxygenase</keyword>
<evidence type="ECO:0000313" key="11">
    <source>
        <dbReference type="EMBL" id="KZV27538.1"/>
    </source>
</evidence>
<dbReference type="PANTHER" id="PTHR10543">
    <property type="entry name" value="BETA-CAROTENE DIOXYGENASE"/>
    <property type="match status" value="1"/>
</dbReference>
<evidence type="ECO:0000256" key="3">
    <source>
        <dbReference type="ARBA" id="ARBA00022964"/>
    </source>
</evidence>
<sequence length="955" mass="108540">MYQLVRPAGPKGGRMITTRSESEWEAFERLLIRSRESLNRVQEAMDALTGRLGSANESLSEMRSLIETIRQEEADERAEIEDGYVPEGVEESLNSPAKSTCEELRLAKRGIEIPSCNGTDPLAWLGKAERCIEIHGTPVYYRLRIAHIHMEGPAVHVSQWVKSRPPDWIGERDAKELIHRYSGRKATYPYESWISLRQRKLINHAMDSTRSGEEELSRSIRTGDNYRWEKRRSGEDGFIGFMGRAHTTDRDEFGRIQAHESNRQAQQLHRQAVGSCTAKGRNIIQRWGGLILSSPVEFGADLIRSAIESHDAKAIAARNSEWESSPIIFQFKEAGVNCVTVGSSPRFKVYDGNFGWGRPESVRSRLNSRFDGMVYLYPGRDGNFFVGLLLLLMPKENAFLTLVGIPDDYFDGYYSEEMIEAQGDQIVLEELIREKFPKLVNHLDYLGVQVAWVTGPWFLSIFMKILPWESVLRVWDVLLFQGNRVMLFRTALSLMELHGPALVTTKDAGDDVTVVTGIVGCAGLKPTVAAVEAKKNKMSTGLKVCASKAPGFGKNKKSGLQELAVLTRGQELTEELGLYLDEVNLDMLGSCEKVSIYKDATVTLNGAGEKKDVEGRSEQSRSAIKLRTSADDKEKTSEAQFPDFNLGDKVALKSGVLLWAKVLMTQIKGLGPRFILEGRKAERHATENVLHLMVHDWESWDDITRHFNMVRWRYETQDVEYDGRELGSEMFTFGYSHAPPYITYRVISSDGIMRDPVPITVSEPIMMHDFAITENYAIFMDLPLYFRPKEMVKEKKFIFSFDPTKKARFGILPRYAKNELLIKWFELPNCFIFHNANAWEEGDEVVLITCRLQNLDLDMVNGTIKQKLENFTNELYEMRFNLKNCLASQKRLSVSAVDFPRINESYTGRKSQVNVIDAKTMSPDPVAIVDLPSRVPYGFHAFFVTEEQLREQAKL</sequence>
<evidence type="ECO:0000256" key="1">
    <source>
        <dbReference type="ARBA" id="ARBA00006787"/>
    </source>
</evidence>
<feature type="binding site" evidence="8">
    <location>
        <position position="834"/>
    </location>
    <ligand>
        <name>Fe cation</name>
        <dbReference type="ChEBI" id="CHEBI:24875"/>
        <note>catalytic</note>
    </ligand>
</feature>
<dbReference type="InterPro" id="IPR000195">
    <property type="entry name" value="Rab-GAP-TBC_dom"/>
</dbReference>
<dbReference type="Pfam" id="PF03055">
    <property type="entry name" value="RPE65"/>
    <property type="match status" value="1"/>
</dbReference>
<keyword evidence="2 8" id="KW-0479">Metal-binding</keyword>
<protein>
    <recommendedName>
        <fullName evidence="6">carotenoid 9,10-dioxygenase</fullName>
        <ecNumber evidence="6">1.14.99.n4</ecNumber>
    </recommendedName>
</protein>
<dbReference type="EMBL" id="KV010626">
    <property type="protein sequence ID" value="KZV27538.1"/>
    <property type="molecule type" value="Genomic_DNA"/>
</dbReference>